<dbReference type="AlphaFoldDB" id="A0A8T0KRH5"/>
<organism evidence="1 2">
    <name type="scientific">Phaseolus angularis</name>
    <name type="common">Azuki bean</name>
    <name type="synonym">Vigna angularis</name>
    <dbReference type="NCBI Taxonomy" id="3914"/>
    <lineage>
        <taxon>Eukaryota</taxon>
        <taxon>Viridiplantae</taxon>
        <taxon>Streptophyta</taxon>
        <taxon>Embryophyta</taxon>
        <taxon>Tracheophyta</taxon>
        <taxon>Spermatophyta</taxon>
        <taxon>Magnoliopsida</taxon>
        <taxon>eudicotyledons</taxon>
        <taxon>Gunneridae</taxon>
        <taxon>Pentapetalae</taxon>
        <taxon>rosids</taxon>
        <taxon>fabids</taxon>
        <taxon>Fabales</taxon>
        <taxon>Fabaceae</taxon>
        <taxon>Papilionoideae</taxon>
        <taxon>50 kb inversion clade</taxon>
        <taxon>NPAAA clade</taxon>
        <taxon>indigoferoid/millettioid clade</taxon>
        <taxon>Phaseoleae</taxon>
        <taxon>Vigna</taxon>
    </lineage>
</organism>
<evidence type="ECO:0000313" key="1">
    <source>
        <dbReference type="EMBL" id="KAG2402316.1"/>
    </source>
</evidence>
<proteinExistence type="predicted"/>
<evidence type="ECO:0000313" key="2">
    <source>
        <dbReference type="Proteomes" id="UP000743370"/>
    </source>
</evidence>
<comment type="caution">
    <text evidence="1">The sequence shown here is derived from an EMBL/GenBank/DDBJ whole genome shotgun (WGS) entry which is preliminary data.</text>
</comment>
<accession>A0A8T0KRH5</accession>
<dbReference type="Proteomes" id="UP000743370">
    <property type="component" value="Unassembled WGS sequence"/>
</dbReference>
<protein>
    <submittedName>
        <fullName evidence="1">Uncharacterized protein</fullName>
    </submittedName>
</protein>
<dbReference type="EMBL" id="JABFOF010000003">
    <property type="protein sequence ID" value="KAG2402316.1"/>
    <property type="molecule type" value="Genomic_DNA"/>
</dbReference>
<gene>
    <name evidence="1" type="ORF">HKW66_Vig0235120</name>
</gene>
<name>A0A8T0KRH5_PHAAN</name>
<reference evidence="1 2" key="1">
    <citation type="submission" date="2020-05" db="EMBL/GenBank/DDBJ databases">
        <title>Vigna angularis (adzuki bean) Var. LongXiaoDou No. 4 denovo assembly.</title>
        <authorList>
            <person name="Xiang H."/>
        </authorList>
    </citation>
    <scope>NUCLEOTIDE SEQUENCE [LARGE SCALE GENOMIC DNA]</scope>
    <source>
        <tissue evidence="1">Leaf</tissue>
    </source>
</reference>
<sequence>MTVMMRGRMSRLARILRVEGGVDGGWASLQGSLRDEGAMAERLRRFRVRRSTRDLGFRLAMVLDWSERTRCDSGSRVFWNAMEQVLTARNSGRWRPSASPKWE</sequence>